<dbReference type="CDD" id="cd18809">
    <property type="entry name" value="SF1_C_RecD"/>
    <property type="match status" value="1"/>
</dbReference>
<protein>
    <submittedName>
        <fullName evidence="2">AAA family ATPase</fullName>
    </submittedName>
</protein>
<keyword evidence="3" id="KW-1185">Reference proteome</keyword>
<evidence type="ECO:0000259" key="1">
    <source>
        <dbReference type="Pfam" id="PF13538"/>
    </source>
</evidence>
<organism evidence="2 3">
    <name type="scientific">Dactylosporangium roseum</name>
    <dbReference type="NCBI Taxonomy" id="47989"/>
    <lineage>
        <taxon>Bacteria</taxon>
        <taxon>Bacillati</taxon>
        <taxon>Actinomycetota</taxon>
        <taxon>Actinomycetes</taxon>
        <taxon>Micromonosporales</taxon>
        <taxon>Micromonosporaceae</taxon>
        <taxon>Dactylosporangium</taxon>
    </lineage>
</organism>
<dbReference type="Pfam" id="PF13538">
    <property type="entry name" value="UvrD_C_2"/>
    <property type="match status" value="1"/>
</dbReference>
<dbReference type="Gene3D" id="3.40.50.300">
    <property type="entry name" value="P-loop containing nucleotide triphosphate hydrolases"/>
    <property type="match status" value="2"/>
</dbReference>
<evidence type="ECO:0000313" key="3">
    <source>
        <dbReference type="Proteomes" id="UP001058271"/>
    </source>
</evidence>
<name>A0ABY5Z762_9ACTN</name>
<sequence>MTPLSPDQHAAVDRAVHWYTARRRLYFRLEGAAGTGKTSTVRQIADKLAPGSTTYIAPTGKAAAVLRSKGCADAGTIHSAIYAPAGERTQQIRALQAALDATPLWQTTEREKLEQAIAKVRAQPIWTLREPGKAFGGRKPNLLVLDEASMVDDRIFTDLLSFGIPVLALGDPHQLPPVAGHAHWQAGDPDALLTTIHRFGDTAPLIDLATALRNNRPAPRWNGTAGQTRNTWTPADLKDYDQVIVGRNHTRWQIIEHLRDAAGREPGRPEPGDRIMVLRNDPDHNVVNGQQATVIDAFEGDDGDWALTVRTDDGTVLPWPVDGRGFHGQQGQDEAKRDRDSGLIAATFAQAITCHSAQGSQWPRVAVVDEASVFRQAAASWRYTAATRAEKTCLILDPRRMIQRSRQPVRAAA</sequence>
<gene>
    <name evidence="2" type="ORF">Drose_06375</name>
</gene>
<dbReference type="RefSeq" id="WP_260727262.1">
    <property type="nucleotide sequence ID" value="NZ_BAAABS010000033.1"/>
</dbReference>
<dbReference type="Pfam" id="PF13604">
    <property type="entry name" value="AAA_30"/>
    <property type="match status" value="1"/>
</dbReference>
<dbReference type="EMBL" id="CP073721">
    <property type="protein sequence ID" value="UWZ37898.1"/>
    <property type="molecule type" value="Genomic_DNA"/>
</dbReference>
<proteinExistence type="predicted"/>
<evidence type="ECO:0000313" key="2">
    <source>
        <dbReference type="EMBL" id="UWZ37898.1"/>
    </source>
</evidence>
<accession>A0ABY5Z762</accession>
<dbReference type="SUPFAM" id="SSF52540">
    <property type="entry name" value="P-loop containing nucleoside triphosphate hydrolases"/>
    <property type="match status" value="2"/>
</dbReference>
<dbReference type="InterPro" id="IPR027785">
    <property type="entry name" value="UvrD-like_helicase_C"/>
</dbReference>
<dbReference type="Proteomes" id="UP001058271">
    <property type="component" value="Chromosome"/>
</dbReference>
<dbReference type="InterPro" id="IPR027417">
    <property type="entry name" value="P-loop_NTPase"/>
</dbReference>
<dbReference type="Gene3D" id="2.30.30.940">
    <property type="match status" value="1"/>
</dbReference>
<reference evidence="2" key="1">
    <citation type="submission" date="2021-04" db="EMBL/GenBank/DDBJ databases">
        <title>Biosynthetic gene clusters of Dactylosporangioum roseum.</title>
        <authorList>
            <person name="Hartkoorn R.C."/>
            <person name="Beaudoing E."/>
            <person name="Hot D."/>
            <person name="Moureu S."/>
        </authorList>
    </citation>
    <scope>NUCLEOTIDE SEQUENCE</scope>
    <source>
        <strain evidence="2">NRRL B-16295</strain>
    </source>
</reference>
<feature type="domain" description="UvrD-like helicase C-terminal" evidence="1">
    <location>
        <begin position="349"/>
        <end position="395"/>
    </location>
</feature>